<comment type="caution">
    <text evidence="5">The sequence shown here is derived from an EMBL/GenBank/DDBJ whole genome shotgun (WGS) entry which is preliminary data.</text>
</comment>
<dbReference type="SMART" id="SM01092">
    <property type="entry name" value="CO_deh_flav_C"/>
    <property type="match status" value="1"/>
</dbReference>
<dbReference type="Gene3D" id="3.30.43.10">
    <property type="entry name" value="Uridine Diphospho-n-acetylenolpyruvylglucosamine Reductase, domain 2"/>
    <property type="match status" value="1"/>
</dbReference>
<dbReference type="SUPFAM" id="SSF56176">
    <property type="entry name" value="FAD-binding/transporter-associated domain-like"/>
    <property type="match status" value="1"/>
</dbReference>
<evidence type="ECO:0000256" key="1">
    <source>
        <dbReference type="ARBA" id="ARBA00022630"/>
    </source>
</evidence>
<evidence type="ECO:0000313" key="5">
    <source>
        <dbReference type="EMBL" id="GEL16565.1"/>
    </source>
</evidence>
<keyword evidence="6" id="KW-1185">Reference proteome</keyword>
<gene>
    <name evidence="5" type="ORF">PA7_04020</name>
</gene>
<dbReference type="SUPFAM" id="SSF55447">
    <property type="entry name" value="CO dehydrogenase flavoprotein C-terminal domain-like"/>
    <property type="match status" value="1"/>
</dbReference>
<keyword evidence="3" id="KW-0560">Oxidoreductase</keyword>
<feature type="domain" description="FAD-binding PCMH-type" evidence="4">
    <location>
        <begin position="1"/>
        <end position="170"/>
    </location>
</feature>
<dbReference type="InterPro" id="IPR016167">
    <property type="entry name" value="FAD-bd_PCMH_sub1"/>
</dbReference>
<dbReference type="PANTHER" id="PTHR42659">
    <property type="entry name" value="XANTHINE DEHYDROGENASE SUBUNIT C-RELATED"/>
    <property type="match status" value="1"/>
</dbReference>
<dbReference type="Proteomes" id="UP000321328">
    <property type="component" value="Unassembled WGS sequence"/>
</dbReference>
<dbReference type="STRING" id="1123024.GCA_000423625_00657"/>
<dbReference type="InterPro" id="IPR005107">
    <property type="entry name" value="CO_DH_flav_C"/>
</dbReference>
<evidence type="ECO:0000256" key="2">
    <source>
        <dbReference type="ARBA" id="ARBA00022827"/>
    </source>
</evidence>
<dbReference type="PANTHER" id="PTHR42659:SF2">
    <property type="entry name" value="XANTHINE DEHYDROGENASE SUBUNIT C-RELATED"/>
    <property type="match status" value="1"/>
</dbReference>
<evidence type="ECO:0000313" key="6">
    <source>
        <dbReference type="Proteomes" id="UP000321328"/>
    </source>
</evidence>
<evidence type="ECO:0000259" key="4">
    <source>
        <dbReference type="PROSITE" id="PS51387"/>
    </source>
</evidence>
<reference evidence="5 6" key="1">
    <citation type="submission" date="2019-07" db="EMBL/GenBank/DDBJ databases">
        <title>Whole genome shotgun sequence of Pseudonocardia asaccharolytica NBRC 16224.</title>
        <authorList>
            <person name="Hosoyama A."/>
            <person name="Uohara A."/>
            <person name="Ohji S."/>
            <person name="Ichikawa N."/>
        </authorList>
    </citation>
    <scope>NUCLEOTIDE SEQUENCE [LARGE SCALE GENOMIC DNA]</scope>
    <source>
        <strain evidence="5 6">NBRC 16224</strain>
    </source>
</reference>
<name>A0A511CVG5_9PSEU</name>
<dbReference type="Pfam" id="PF00941">
    <property type="entry name" value="FAD_binding_5"/>
    <property type="match status" value="1"/>
</dbReference>
<dbReference type="InterPro" id="IPR051312">
    <property type="entry name" value="Diverse_Substr_Oxidored"/>
</dbReference>
<proteinExistence type="predicted"/>
<dbReference type="EMBL" id="BJVI01000002">
    <property type="protein sequence ID" value="GEL16565.1"/>
    <property type="molecule type" value="Genomic_DNA"/>
</dbReference>
<protein>
    <submittedName>
        <fullName evidence="5">Xanthine dehydrogenase</fullName>
    </submittedName>
</protein>
<dbReference type="InterPro" id="IPR016166">
    <property type="entry name" value="FAD-bd_PCMH"/>
</dbReference>
<accession>A0A511CVG5</accession>
<dbReference type="AlphaFoldDB" id="A0A511CVG5"/>
<dbReference type="Pfam" id="PF03450">
    <property type="entry name" value="CO_deh_flav_C"/>
    <property type="match status" value="1"/>
</dbReference>
<dbReference type="GO" id="GO:0071949">
    <property type="term" value="F:FAD binding"/>
    <property type="evidence" value="ECO:0007669"/>
    <property type="project" value="InterPro"/>
</dbReference>
<dbReference type="InterPro" id="IPR016169">
    <property type="entry name" value="FAD-bd_PCMH_sub2"/>
</dbReference>
<dbReference type="Gene3D" id="3.30.390.50">
    <property type="entry name" value="CO dehydrogenase flavoprotein, C-terminal domain"/>
    <property type="match status" value="1"/>
</dbReference>
<keyword evidence="1" id="KW-0285">Flavoprotein</keyword>
<dbReference type="OrthoDB" id="9793944at2"/>
<dbReference type="GO" id="GO:0016491">
    <property type="term" value="F:oxidoreductase activity"/>
    <property type="evidence" value="ECO:0007669"/>
    <property type="project" value="UniProtKB-KW"/>
</dbReference>
<sequence length="290" mass="30388">MELRAVETLDAALEVLSSEGDRCQVLAGGTDVMIQLARREIAPSVLLHIEKIAALRGVEGNGSARFGPLVTHRDLAKGVLGERFRALAESAATCGGLQTQVVGTIGGNICNASPAADTLPALLVHDAEVTLRSTAATRTLPLHEFIVGRRATTRRADELLTEITLVQPGEGSGDVYLKVGRRSAMEVAIVGLAMRLRFDGGGTVTEVRIALASVGPRPVRSVEAEAALVGGRLEPDAIDAAASAVLRDITPVDDVRGTAEYRRRVIPGLLHRAAAICTQRAGWTSPGGEG</sequence>
<keyword evidence="2" id="KW-0274">FAD</keyword>
<evidence type="ECO:0000256" key="3">
    <source>
        <dbReference type="ARBA" id="ARBA00023002"/>
    </source>
</evidence>
<dbReference type="PROSITE" id="PS51387">
    <property type="entry name" value="FAD_PCMH"/>
    <property type="match status" value="1"/>
</dbReference>
<dbReference type="InterPro" id="IPR036683">
    <property type="entry name" value="CO_DH_flav_C_dom_sf"/>
</dbReference>
<dbReference type="Gene3D" id="3.30.465.10">
    <property type="match status" value="1"/>
</dbReference>
<dbReference type="RefSeq" id="WP_051232181.1">
    <property type="nucleotide sequence ID" value="NZ_AUII01000002.1"/>
</dbReference>
<organism evidence="5 6">
    <name type="scientific">Pseudonocardia asaccharolytica DSM 44247 = NBRC 16224</name>
    <dbReference type="NCBI Taxonomy" id="1123024"/>
    <lineage>
        <taxon>Bacteria</taxon>
        <taxon>Bacillati</taxon>
        <taxon>Actinomycetota</taxon>
        <taxon>Actinomycetes</taxon>
        <taxon>Pseudonocardiales</taxon>
        <taxon>Pseudonocardiaceae</taxon>
        <taxon>Pseudonocardia</taxon>
    </lineage>
</organism>
<dbReference type="InterPro" id="IPR002346">
    <property type="entry name" value="Mopterin_DH_FAD-bd"/>
</dbReference>
<dbReference type="InterPro" id="IPR036318">
    <property type="entry name" value="FAD-bd_PCMH-like_sf"/>
</dbReference>